<evidence type="ECO:0000313" key="2">
    <source>
        <dbReference type="Proteomes" id="UP001144978"/>
    </source>
</evidence>
<reference evidence="1" key="1">
    <citation type="submission" date="2022-08" db="EMBL/GenBank/DDBJ databases">
        <title>Genome Sequence of Pycnoporus sanguineus.</title>
        <authorList>
            <person name="Buettner E."/>
        </authorList>
    </citation>
    <scope>NUCLEOTIDE SEQUENCE</scope>
    <source>
        <strain evidence="1">CG-C14</strain>
    </source>
</reference>
<gene>
    <name evidence="1" type="ORF">NUW54_g5531</name>
</gene>
<keyword evidence="2" id="KW-1185">Reference proteome</keyword>
<name>A0ACC1PUT8_9APHY</name>
<protein>
    <submittedName>
        <fullName evidence="1">Uncharacterized protein</fullName>
    </submittedName>
</protein>
<proteinExistence type="predicted"/>
<accession>A0ACC1PUT8</accession>
<comment type="caution">
    <text evidence="1">The sequence shown here is derived from an EMBL/GenBank/DDBJ whole genome shotgun (WGS) entry which is preliminary data.</text>
</comment>
<sequence length="94" mass="10218">MNLQMPGINAFARCGSLDLLAFRPEKAKRLPYTVPTHKNTAQPDPVIEDINAGGKRPMHDALKTLTDPVHFPPVMSAIAIEIQMIVSCPLGTVV</sequence>
<evidence type="ECO:0000313" key="1">
    <source>
        <dbReference type="EMBL" id="KAJ3003008.1"/>
    </source>
</evidence>
<organism evidence="1 2">
    <name type="scientific">Trametes sanguinea</name>
    <dbReference type="NCBI Taxonomy" id="158606"/>
    <lineage>
        <taxon>Eukaryota</taxon>
        <taxon>Fungi</taxon>
        <taxon>Dikarya</taxon>
        <taxon>Basidiomycota</taxon>
        <taxon>Agaricomycotina</taxon>
        <taxon>Agaricomycetes</taxon>
        <taxon>Polyporales</taxon>
        <taxon>Polyporaceae</taxon>
        <taxon>Trametes</taxon>
    </lineage>
</organism>
<dbReference type="EMBL" id="JANSHE010001372">
    <property type="protein sequence ID" value="KAJ3003008.1"/>
    <property type="molecule type" value="Genomic_DNA"/>
</dbReference>
<dbReference type="Proteomes" id="UP001144978">
    <property type="component" value="Unassembled WGS sequence"/>
</dbReference>